<comment type="subcellular location">
    <subcellularLocation>
        <location evidence="1">Cell membrane</location>
        <topology evidence="1">Multi-pass membrane protein</topology>
    </subcellularLocation>
</comment>
<feature type="transmembrane region" description="Helical" evidence="7">
    <location>
        <begin position="398"/>
        <end position="419"/>
    </location>
</feature>
<comment type="caution">
    <text evidence="7">Lacks conserved residue(s) required for the propagation of feature annotation.</text>
</comment>
<dbReference type="InterPro" id="IPR002668">
    <property type="entry name" value="CNT_N_dom"/>
</dbReference>
<accession>A0A0W0HWK6</accession>
<feature type="domain" description="Nucleoside transporter/FeoB GTPase Gate" evidence="10">
    <location>
        <begin position="95"/>
        <end position="192"/>
    </location>
</feature>
<dbReference type="PANTHER" id="PTHR10590:SF4">
    <property type="entry name" value="SOLUTE CARRIER FAMILY 28 MEMBER 3"/>
    <property type="match status" value="1"/>
</dbReference>
<keyword evidence="7" id="KW-0813">Transport</keyword>
<dbReference type="NCBIfam" id="TIGR00804">
    <property type="entry name" value="nupC"/>
    <property type="match status" value="1"/>
</dbReference>
<keyword evidence="6 7" id="KW-0472">Membrane</keyword>
<dbReference type="PANTHER" id="PTHR10590">
    <property type="entry name" value="SODIUM/NUCLEOSIDE COTRANSPORTER"/>
    <property type="match status" value="1"/>
</dbReference>
<reference evidence="11 12" key="1">
    <citation type="submission" date="2015-09" db="EMBL/GenBank/DDBJ databases">
        <title>Genome sequence of ICMP 11288.</title>
        <authorList>
            <person name="Visnovsky S."/>
            <person name="Lu A."/>
            <person name="Panda P."/>
            <person name="Pitman A."/>
        </authorList>
    </citation>
    <scope>NUCLEOTIDE SEQUENCE [LARGE SCALE GENOMIC DNA]</scope>
    <source>
        <strain evidence="11 12">ICMP 11288</strain>
    </source>
</reference>
<dbReference type="Pfam" id="PF01773">
    <property type="entry name" value="Nucleos_tra2_N"/>
    <property type="match status" value="1"/>
</dbReference>
<feature type="transmembrane region" description="Helical" evidence="7">
    <location>
        <begin position="291"/>
        <end position="312"/>
    </location>
</feature>
<keyword evidence="5 7" id="KW-1133">Transmembrane helix</keyword>
<evidence type="ECO:0000256" key="7">
    <source>
        <dbReference type="RuleBase" id="RU362018"/>
    </source>
</evidence>
<dbReference type="Pfam" id="PF07662">
    <property type="entry name" value="Nucleos_tra2_C"/>
    <property type="match status" value="1"/>
</dbReference>
<evidence type="ECO:0000256" key="6">
    <source>
        <dbReference type="ARBA" id="ARBA00023136"/>
    </source>
</evidence>
<feature type="transmembrane region" description="Helical" evidence="7">
    <location>
        <begin position="170"/>
        <end position="191"/>
    </location>
</feature>
<dbReference type="InterPro" id="IPR011642">
    <property type="entry name" value="Gate_dom"/>
</dbReference>
<feature type="transmembrane region" description="Helical" evidence="7">
    <location>
        <begin position="257"/>
        <end position="279"/>
    </location>
</feature>
<organism evidence="11 12">
    <name type="scientific">Pseudomonas fluorescens ICMP 11288</name>
    <dbReference type="NCBI Taxonomy" id="1198309"/>
    <lineage>
        <taxon>Bacteria</taxon>
        <taxon>Pseudomonadati</taxon>
        <taxon>Pseudomonadota</taxon>
        <taxon>Gammaproteobacteria</taxon>
        <taxon>Pseudomonadales</taxon>
        <taxon>Pseudomonadaceae</taxon>
        <taxon>Pseudomonas</taxon>
    </lineage>
</organism>
<dbReference type="InterPro" id="IPR011657">
    <property type="entry name" value="CNT_C_dom"/>
</dbReference>
<evidence type="ECO:0000259" key="10">
    <source>
        <dbReference type="Pfam" id="PF07670"/>
    </source>
</evidence>
<evidence type="ECO:0000256" key="3">
    <source>
        <dbReference type="ARBA" id="ARBA00022475"/>
    </source>
</evidence>
<comment type="similarity">
    <text evidence="2 7">Belongs to the concentrative nucleoside transporter (CNT) (TC 2.A.41) family.</text>
</comment>
<feature type="transmembrane region" description="Helical" evidence="7">
    <location>
        <begin position="360"/>
        <end position="386"/>
    </location>
</feature>
<evidence type="ECO:0000313" key="12">
    <source>
        <dbReference type="Proteomes" id="UP000054197"/>
    </source>
</evidence>
<evidence type="ECO:0000259" key="9">
    <source>
        <dbReference type="Pfam" id="PF07662"/>
    </source>
</evidence>
<dbReference type="AlphaFoldDB" id="A0A0W0HWK6"/>
<evidence type="ECO:0000313" key="11">
    <source>
        <dbReference type="EMBL" id="KTB64929.1"/>
    </source>
</evidence>
<protein>
    <recommendedName>
        <fullName evidence="7">Nucleoside permease</fullName>
    </recommendedName>
</protein>
<sequence length="421" mass="44372">MISLVGIATLIVIAIALSHQRRSINWRTVSVAFVIQVLIGAFALYVPWGQTVLAALSGAVASLQLYANKGIEFLFGGLSSPHMFEVFGNGGFVFAIRVLPMIVFFGSFISVLYYIGVMGWIIRLVGGGLRLLLGTSRVESMVVTSAIFIGQSEVPLVVRPFIAKLTRSELFAVMVGGFAAVAGSVLLGYAGLGVELKYLIAACFMSAPGALLMAKLMEPETEAARTDEVIEELGQAENRPTNIIDAAAEGAQVGLRLALAVGAMLLSFIALIALFNGLLGWAGNWFGYPQLTLQLVLGHVLAPIAFLLGVPWHEAVLAGGFIGEKLVLNEFVAYADLANYLTADKAAAAGVPLLSAHTQVIVTFALCGFANLSSIAIQLGGLTGIAPQRRQELARLGLRAMIGGTLSNLMSAAIVGFFISL</sequence>
<feature type="transmembrane region" description="Helical" evidence="7">
    <location>
        <begin position="91"/>
        <end position="115"/>
    </location>
</feature>
<evidence type="ECO:0000256" key="5">
    <source>
        <dbReference type="ARBA" id="ARBA00022989"/>
    </source>
</evidence>
<evidence type="ECO:0000259" key="8">
    <source>
        <dbReference type="Pfam" id="PF01773"/>
    </source>
</evidence>
<keyword evidence="3" id="KW-1003">Cell membrane</keyword>
<evidence type="ECO:0000256" key="4">
    <source>
        <dbReference type="ARBA" id="ARBA00022692"/>
    </source>
</evidence>
<feature type="domain" description="Concentrative nucleoside transporter C-terminal" evidence="9">
    <location>
        <begin position="198"/>
        <end position="416"/>
    </location>
</feature>
<dbReference type="InterPro" id="IPR018270">
    <property type="entry name" value="C_nuclsd_transpt_met_bac"/>
</dbReference>
<dbReference type="GO" id="GO:0005886">
    <property type="term" value="C:plasma membrane"/>
    <property type="evidence" value="ECO:0007669"/>
    <property type="project" value="UniProtKB-SubCell"/>
</dbReference>
<gene>
    <name evidence="11" type="ORF">AO063_23205</name>
</gene>
<dbReference type="GO" id="GO:0005337">
    <property type="term" value="F:nucleoside transmembrane transporter activity"/>
    <property type="evidence" value="ECO:0007669"/>
    <property type="project" value="InterPro"/>
</dbReference>
<evidence type="ECO:0000256" key="2">
    <source>
        <dbReference type="ARBA" id="ARBA00009033"/>
    </source>
</evidence>
<name>A0A0W0HWK6_PSEFL</name>
<dbReference type="GO" id="GO:0015293">
    <property type="term" value="F:symporter activity"/>
    <property type="evidence" value="ECO:0007669"/>
    <property type="project" value="TreeGrafter"/>
</dbReference>
<dbReference type="RefSeq" id="WP_017135630.1">
    <property type="nucleotide sequence ID" value="NZ_LKEF01000019.1"/>
</dbReference>
<dbReference type="Pfam" id="PF07670">
    <property type="entry name" value="Gate"/>
    <property type="match status" value="1"/>
</dbReference>
<dbReference type="InterPro" id="IPR008276">
    <property type="entry name" value="C_nuclsd_transpt"/>
</dbReference>
<feature type="domain" description="Concentrative nucleoside transporter N-terminal" evidence="8">
    <location>
        <begin position="5"/>
        <end position="78"/>
    </location>
</feature>
<dbReference type="Proteomes" id="UP000054197">
    <property type="component" value="Unassembled WGS sequence"/>
</dbReference>
<keyword evidence="4 7" id="KW-0812">Transmembrane</keyword>
<feature type="transmembrane region" description="Helical" evidence="7">
    <location>
        <begin position="28"/>
        <end position="46"/>
    </location>
</feature>
<dbReference type="EMBL" id="LKEF01000019">
    <property type="protein sequence ID" value="KTB64929.1"/>
    <property type="molecule type" value="Genomic_DNA"/>
</dbReference>
<comment type="caution">
    <text evidence="11">The sequence shown here is derived from an EMBL/GenBank/DDBJ whole genome shotgun (WGS) entry which is preliminary data.</text>
</comment>
<evidence type="ECO:0000256" key="1">
    <source>
        <dbReference type="ARBA" id="ARBA00004651"/>
    </source>
</evidence>
<proteinExistence type="inferred from homology"/>